<dbReference type="Proteomes" id="UP001165960">
    <property type="component" value="Unassembled WGS sequence"/>
</dbReference>
<sequence length="250" mass="28539">MSLVSKFARSGIKTLGLNLRIPQIQVRDFTSCQASLSKSSNIRFITEDYGVFECYSFEAMISIPIPKADKPSLFTPEGRKLALRGMRHSAGNLFGIGMIKLSLKGWKPRVFVEEAEELYKRMNTAYASGDIETLQQICLPSFYQKMKGEIKERKGKFLWEQIETIEPSRLITARSGRLADSLTLSQVVVCLNTRQRVTSFDSRGSKIREPITQDVREYYVFQRMISQKKSSWQVYGKISPKPLSMILAKK</sequence>
<comment type="caution">
    <text evidence="1">The sequence shown here is derived from an EMBL/GenBank/DDBJ whole genome shotgun (WGS) entry which is preliminary data.</text>
</comment>
<dbReference type="EMBL" id="QTSX02001580">
    <property type="protein sequence ID" value="KAJ9080263.1"/>
    <property type="molecule type" value="Genomic_DNA"/>
</dbReference>
<protein>
    <submittedName>
        <fullName evidence="1">Uncharacterized protein</fullName>
    </submittedName>
</protein>
<name>A0ACC2U0A2_9FUNG</name>
<keyword evidence="2" id="KW-1185">Reference proteome</keyword>
<evidence type="ECO:0000313" key="2">
    <source>
        <dbReference type="Proteomes" id="UP001165960"/>
    </source>
</evidence>
<proteinExistence type="predicted"/>
<reference evidence="1" key="1">
    <citation type="submission" date="2022-04" db="EMBL/GenBank/DDBJ databases">
        <title>Genome of the entomopathogenic fungus Entomophthora muscae.</title>
        <authorList>
            <person name="Elya C."/>
            <person name="Lovett B.R."/>
            <person name="Lee E."/>
            <person name="Macias A.M."/>
            <person name="Hajek A.E."/>
            <person name="De Bivort B.L."/>
            <person name="Kasson M.T."/>
            <person name="De Fine Licht H.H."/>
            <person name="Stajich J.E."/>
        </authorList>
    </citation>
    <scope>NUCLEOTIDE SEQUENCE</scope>
    <source>
        <strain evidence="1">Berkeley</strain>
    </source>
</reference>
<gene>
    <name evidence="1" type="ORF">DSO57_1026878</name>
</gene>
<organism evidence="1 2">
    <name type="scientific">Entomophthora muscae</name>
    <dbReference type="NCBI Taxonomy" id="34485"/>
    <lineage>
        <taxon>Eukaryota</taxon>
        <taxon>Fungi</taxon>
        <taxon>Fungi incertae sedis</taxon>
        <taxon>Zoopagomycota</taxon>
        <taxon>Entomophthoromycotina</taxon>
        <taxon>Entomophthoromycetes</taxon>
        <taxon>Entomophthorales</taxon>
        <taxon>Entomophthoraceae</taxon>
        <taxon>Entomophthora</taxon>
    </lineage>
</organism>
<evidence type="ECO:0000313" key="1">
    <source>
        <dbReference type="EMBL" id="KAJ9080263.1"/>
    </source>
</evidence>
<accession>A0ACC2U0A2</accession>